<reference evidence="1 2" key="1">
    <citation type="submission" date="2020-11" db="EMBL/GenBank/DDBJ databases">
        <title>Carbohydrate-dependent, anaerobic sulfur respiration: A novel catabolism in halophilic archaea.</title>
        <authorList>
            <person name="Sorokin D.Y."/>
            <person name="Messina E."/>
            <person name="Smedile F."/>
            <person name="La Cono V."/>
            <person name="Hallsworth J.E."/>
            <person name="Yakimov M.M."/>
        </authorList>
    </citation>
    <scope>NUCLEOTIDE SEQUENCE [LARGE SCALE GENOMIC DNA]</scope>
    <source>
        <strain evidence="1 2">HSR12-2</strain>
    </source>
</reference>
<protein>
    <submittedName>
        <fullName evidence="1">Uncharacterized protein</fullName>
    </submittedName>
</protein>
<evidence type="ECO:0000313" key="1">
    <source>
        <dbReference type="EMBL" id="QSG09575.1"/>
    </source>
</evidence>
<name>A0A897NDQ0_9EURY</name>
<dbReference type="AlphaFoldDB" id="A0A897NDQ0"/>
<gene>
    <name evidence="1" type="ORF">HSR122_2194</name>
</gene>
<sequence>MTTHPSTLETPNRLLHLPSLAKLYQYGYWPEWWSITEGGTLPDSIDPVAGVPWEQRQLGLAWKDEYSQEDFEVDERWFSDEEAVTAFADRVTADSIPWGHYLEWYRTTAVSTYRLPRAAEMTDWTAFPDLPDRRPQIKDRFESLTNPRVGDFVRMAVLQNLKQNLPSITNLSTGPVPWKTDTVSLVITPDAGEAEFNEAELCPRVVLKKLAEYGYRPIDGWYDVPAVGYEPDDPMVPRRFKFARGQALQEWYDATTWQSPLFEDIAKIRESGYLSGVDWETLVACTQSQIITYRELYNLA</sequence>
<organism evidence="1 2">
    <name type="scientific">Halapricum desulfuricans</name>
    <dbReference type="NCBI Taxonomy" id="2841257"/>
    <lineage>
        <taxon>Archaea</taxon>
        <taxon>Methanobacteriati</taxon>
        <taxon>Methanobacteriota</taxon>
        <taxon>Stenosarchaea group</taxon>
        <taxon>Halobacteria</taxon>
        <taxon>Halobacteriales</taxon>
        <taxon>Haloarculaceae</taxon>
        <taxon>Halapricum</taxon>
    </lineage>
</organism>
<dbReference type="Proteomes" id="UP000662973">
    <property type="component" value="Chromosome"/>
</dbReference>
<proteinExistence type="predicted"/>
<dbReference type="KEGG" id="hds:HSR122_2194"/>
<keyword evidence="2" id="KW-1185">Reference proteome</keyword>
<dbReference type="EMBL" id="CP064788">
    <property type="protein sequence ID" value="QSG09575.1"/>
    <property type="molecule type" value="Genomic_DNA"/>
</dbReference>
<evidence type="ECO:0000313" key="2">
    <source>
        <dbReference type="Proteomes" id="UP000662973"/>
    </source>
</evidence>
<accession>A0A897NDQ0</accession>